<dbReference type="EMBL" id="CP069116">
    <property type="protein sequence ID" value="QSS66918.1"/>
    <property type="molecule type" value="Genomic_DNA"/>
</dbReference>
<gene>
    <name evidence="2" type="ORF">I7I51_03130</name>
</gene>
<evidence type="ECO:0000256" key="1">
    <source>
        <dbReference type="SAM" id="MobiDB-lite"/>
    </source>
</evidence>
<accession>A0A8A1MK00</accession>
<dbReference type="AlphaFoldDB" id="A0A8A1MK00"/>
<dbReference type="OrthoDB" id="10301429at2759"/>
<evidence type="ECO:0000313" key="2">
    <source>
        <dbReference type="EMBL" id="QSS66918.1"/>
    </source>
</evidence>
<sequence>MNTTGMNPPLGYPSQQPISDTNDDEINVRAPITAAAVIVWSSASQEAITFGATRTGAKEVHHQRHAVHKGMRAIPNESGAMQLATDGHRPEGLTIYRLHAPIAAAAVTCY</sequence>
<evidence type="ECO:0000313" key="3">
    <source>
        <dbReference type="Proteomes" id="UP000663671"/>
    </source>
</evidence>
<reference evidence="2" key="1">
    <citation type="submission" date="2021-01" db="EMBL/GenBank/DDBJ databases">
        <title>Chromosome-level genome assembly of a human fungal pathogen reveals clustering of transcriptionally co-regulated genes.</title>
        <authorList>
            <person name="Voorhies M."/>
            <person name="Cohen S."/>
            <person name="Shea T.P."/>
            <person name="Petrus S."/>
            <person name="Munoz J.F."/>
            <person name="Poplawski S."/>
            <person name="Goldman W.E."/>
            <person name="Michael T."/>
            <person name="Cuomo C.A."/>
            <person name="Sil A."/>
            <person name="Beyhan S."/>
        </authorList>
    </citation>
    <scope>NUCLEOTIDE SEQUENCE</scope>
    <source>
        <strain evidence="2">WU24</strain>
    </source>
</reference>
<proteinExistence type="predicted"/>
<feature type="region of interest" description="Disordered" evidence="1">
    <location>
        <begin position="1"/>
        <end position="24"/>
    </location>
</feature>
<protein>
    <submittedName>
        <fullName evidence="2">Uncharacterized protein</fullName>
    </submittedName>
</protein>
<organism evidence="2 3">
    <name type="scientific">Ajellomyces capsulatus</name>
    <name type="common">Darling's disease fungus</name>
    <name type="synonym">Histoplasma capsulatum</name>
    <dbReference type="NCBI Taxonomy" id="5037"/>
    <lineage>
        <taxon>Eukaryota</taxon>
        <taxon>Fungi</taxon>
        <taxon>Dikarya</taxon>
        <taxon>Ascomycota</taxon>
        <taxon>Pezizomycotina</taxon>
        <taxon>Eurotiomycetes</taxon>
        <taxon>Eurotiomycetidae</taxon>
        <taxon>Onygenales</taxon>
        <taxon>Ajellomycetaceae</taxon>
        <taxon>Histoplasma</taxon>
    </lineage>
</organism>
<dbReference type="Proteomes" id="UP000663671">
    <property type="component" value="Chromosome 6"/>
</dbReference>
<dbReference type="VEuPathDB" id="FungiDB:I7I51_03130"/>
<name>A0A8A1MK00_AJECA</name>